<dbReference type="AlphaFoldDB" id="A0A218V552"/>
<name>A0A218V552_9PASE</name>
<reference evidence="1 2" key="1">
    <citation type="submission" date="2017-05" db="EMBL/GenBank/DDBJ databases">
        <title>Genome of assembly of the Bengalese finch, Lonchura striata domestica.</title>
        <authorList>
            <person name="Colquitt B.M."/>
            <person name="Brainard M.S."/>
        </authorList>
    </citation>
    <scope>NUCLEOTIDE SEQUENCE [LARGE SCALE GENOMIC DNA]</scope>
    <source>
        <strain evidence="1">White83orange57</strain>
    </source>
</reference>
<proteinExistence type="predicted"/>
<comment type="caution">
    <text evidence="1">The sequence shown here is derived from an EMBL/GenBank/DDBJ whole genome shotgun (WGS) entry which is preliminary data.</text>
</comment>
<organism evidence="1 2">
    <name type="scientific">Lonchura striata</name>
    <name type="common">white-rumped munia</name>
    <dbReference type="NCBI Taxonomy" id="40157"/>
    <lineage>
        <taxon>Eukaryota</taxon>
        <taxon>Metazoa</taxon>
        <taxon>Chordata</taxon>
        <taxon>Craniata</taxon>
        <taxon>Vertebrata</taxon>
        <taxon>Euteleostomi</taxon>
        <taxon>Archelosauria</taxon>
        <taxon>Archosauria</taxon>
        <taxon>Dinosauria</taxon>
        <taxon>Saurischia</taxon>
        <taxon>Theropoda</taxon>
        <taxon>Coelurosauria</taxon>
        <taxon>Aves</taxon>
        <taxon>Neognathae</taxon>
        <taxon>Neoaves</taxon>
        <taxon>Telluraves</taxon>
        <taxon>Australaves</taxon>
        <taxon>Passeriformes</taxon>
        <taxon>Passeroidea</taxon>
        <taxon>Estrildidae</taxon>
        <taxon>Estrildinae</taxon>
        <taxon>Lonchura</taxon>
    </lineage>
</organism>
<keyword evidence="2" id="KW-1185">Reference proteome</keyword>
<accession>A0A218V552</accession>
<protein>
    <submittedName>
        <fullName evidence="1">Uncharacterized protein</fullName>
    </submittedName>
</protein>
<gene>
    <name evidence="1" type="ORF">RLOC_00001744</name>
</gene>
<evidence type="ECO:0000313" key="2">
    <source>
        <dbReference type="Proteomes" id="UP000197619"/>
    </source>
</evidence>
<sequence length="38" mass="4268">MSSTSAISLHPRTITDHCRRITCTVAHFDVQENSILLL</sequence>
<evidence type="ECO:0000313" key="1">
    <source>
        <dbReference type="EMBL" id="OWK61103.1"/>
    </source>
</evidence>
<dbReference type="EMBL" id="MUZQ01000046">
    <property type="protein sequence ID" value="OWK61103.1"/>
    <property type="molecule type" value="Genomic_DNA"/>
</dbReference>
<dbReference type="Proteomes" id="UP000197619">
    <property type="component" value="Unassembled WGS sequence"/>
</dbReference>